<evidence type="ECO:0000256" key="3">
    <source>
        <dbReference type="ARBA" id="ARBA00023315"/>
    </source>
</evidence>
<dbReference type="InterPro" id="IPR017650">
    <property type="entry name" value="Arginine_N-succinylTrfase"/>
</dbReference>
<evidence type="ECO:0000256" key="1">
    <source>
        <dbReference type="ARBA" id="ARBA00022503"/>
    </source>
</evidence>
<dbReference type="OrthoDB" id="21121at2"/>
<dbReference type="InterPro" id="IPR007041">
    <property type="entry name" value="Arg_succinylTrfase_AstA/AruG"/>
</dbReference>
<dbReference type="InterPro" id="IPR016181">
    <property type="entry name" value="Acyl_CoA_acyltransferase"/>
</dbReference>
<comment type="similarity">
    <text evidence="4">Belongs to the arginine N-succinyltransferase family.</text>
</comment>
<dbReference type="RefSeq" id="WP_121575803.1">
    <property type="nucleotide sequence ID" value="NZ_MJLZ01000034.1"/>
</dbReference>
<dbReference type="Pfam" id="PF04958">
    <property type="entry name" value="AstA"/>
    <property type="match status" value="1"/>
</dbReference>
<dbReference type="Proteomes" id="UP000285648">
    <property type="component" value="Unassembled WGS sequence"/>
</dbReference>
<keyword evidence="1 4" id="KW-0056">Arginine metabolism</keyword>
<sequence length="344" mass="38454">MMMIRPVAHRDLPDLLALARKSGVGLTTLPVNEEILSARITRAQKTWKGELHAAEQGYLFVLEDSDAGRVVGVSALEVAVGLNEPWYNFRVGTLVHASKTLNVYKAMPTLSLSNDHTGYSELCTLFLDRDYRHNQNGKLLSKVRFLFMAAFRECFAAKVIAEMRGYSDDNGHSPFWEGVGNHFFSIDFAQADYLSGIGQKAFIAELMPKHPLYVDFLSESAREAIGRVHPHTEPARRLLESEGLRYRGYVDIFDGGATLEADIDELRAVKESRSKQVKVMETPSSIDAPVCLAANDNYQHYRAMLVQTDPNDDLLRIDPVAAEALALRNGDQARIITLNPTEER</sequence>
<dbReference type="AlphaFoldDB" id="A0A421DLL0"/>
<evidence type="ECO:0000256" key="2">
    <source>
        <dbReference type="ARBA" id="ARBA00022679"/>
    </source>
</evidence>
<feature type="active site" description="Proton donor" evidence="4">
    <location>
        <position position="229"/>
    </location>
</feature>
<comment type="catalytic activity">
    <reaction evidence="4">
        <text>succinyl-CoA + L-arginine = N(2)-succinyl-L-arginine + CoA + H(+)</text>
        <dbReference type="Rhea" id="RHEA:15185"/>
        <dbReference type="ChEBI" id="CHEBI:15378"/>
        <dbReference type="ChEBI" id="CHEBI:32682"/>
        <dbReference type="ChEBI" id="CHEBI:57287"/>
        <dbReference type="ChEBI" id="CHEBI:57292"/>
        <dbReference type="ChEBI" id="CHEBI:58241"/>
        <dbReference type="EC" id="2.3.1.109"/>
    </reaction>
</comment>
<dbReference type="GO" id="GO:0019545">
    <property type="term" value="P:L-arginine catabolic process to succinate"/>
    <property type="evidence" value="ECO:0007669"/>
    <property type="project" value="UniProtKB-UniRule"/>
</dbReference>
<dbReference type="PANTHER" id="PTHR30420:SF1">
    <property type="entry name" value="ARGININE N-SUCCINYLTRANSFERASE"/>
    <property type="match status" value="1"/>
</dbReference>
<dbReference type="GO" id="GO:0019544">
    <property type="term" value="P:L-arginine catabolic process to L-glutamate"/>
    <property type="evidence" value="ECO:0007669"/>
    <property type="project" value="UniProtKB-UniRule"/>
</dbReference>
<evidence type="ECO:0000313" key="7">
    <source>
        <dbReference type="Proteomes" id="UP000285648"/>
    </source>
</evidence>
<organism evidence="6 7">
    <name type="scientific">Brenneria alni</name>
    <dbReference type="NCBI Taxonomy" id="71656"/>
    <lineage>
        <taxon>Bacteria</taxon>
        <taxon>Pseudomonadati</taxon>
        <taxon>Pseudomonadota</taxon>
        <taxon>Gammaproteobacteria</taxon>
        <taxon>Enterobacterales</taxon>
        <taxon>Pectobacteriaceae</taxon>
        <taxon>Brenneria</taxon>
    </lineage>
</organism>
<dbReference type="NCBIfam" id="TIGR03244">
    <property type="entry name" value="arg_catab_AstA"/>
    <property type="match status" value="1"/>
</dbReference>
<protein>
    <recommendedName>
        <fullName evidence="4 5">Arginine N-succinyltransferase</fullName>
        <shortName evidence="4">AST</shortName>
        <ecNumber evidence="4 5">2.3.1.109</ecNumber>
    </recommendedName>
    <alternativeName>
        <fullName evidence="4">AOST</fullName>
    </alternativeName>
</protein>
<dbReference type="NCBIfam" id="TIGR03243">
    <property type="entry name" value="arg_catab_AOST"/>
    <property type="match status" value="1"/>
</dbReference>
<keyword evidence="3 4" id="KW-0012">Acyltransferase</keyword>
<name>A0A421DLL0_9GAMM</name>
<dbReference type="UniPathway" id="UPA00185">
    <property type="reaction ID" value="UER00279"/>
</dbReference>
<dbReference type="SUPFAM" id="SSF55729">
    <property type="entry name" value="Acyl-CoA N-acyltransferases (Nat)"/>
    <property type="match status" value="1"/>
</dbReference>
<keyword evidence="2 4" id="KW-0808">Transferase</keyword>
<dbReference type="EMBL" id="MJLZ01000034">
    <property type="protein sequence ID" value="RLM21277.1"/>
    <property type="molecule type" value="Genomic_DNA"/>
</dbReference>
<gene>
    <name evidence="4" type="primary">astA</name>
    <name evidence="6" type="ORF">BIY29_14055</name>
</gene>
<proteinExistence type="inferred from homology"/>
<dbReference type="PANTHER" id="PTHR30420">
    <property type="entry name" value="N-SUCCINYLARGININE DIHYDROLASE"/>
    <property type="match status" value="1"/>
</dbReference>
<dbReference type="HAMAP" id="MF_01171">
    <property type="entry name" value="AstA"/>
    <property type="match status" value="1"/>
</dbReference>
<keyword evidence="7" id="KW-1185">Reference proteome</keyword>
<evidence type="ECO:0000313" key="6">
    <source>
        <dbReference type="EMBL" id="RLM21277.1"/>
    </source>
</evidence>
<accession>A0A421DLL0</accession>
<reference evidence="6 7" key="1">
    <citation type="submission" date="2016-09" db="EMBL/GenBank/DDBJ databases">
        <authorList>
            <person name="Doonan J."/>
            <person name="Pachebat J.A."/>
            <person name="Golyshin P.N."/>
            <person name="Denman S."/>
            <person name="Mcdonald J.E."/>
        </authorList>
    </citation>
    <scope>NUCLEOTIDE SEQUENCE [LARGE SCALE GENOMIC DNA]</scope>
    <source>
        <strain evidence="6 7">NCPPB 3934</strain>
    </source>
</reference>
<dbReference type="Gene3D" id="2.40.40.20">
    <property type="match status" value="1"/>
</dbReference>
<dbReference type="EC" id="2.3.1.109" evidence="4 5"/>
<feature type="binding site" evidence="4">
    <location>
        <position position="125"/>
    </location>
    <ligand>
        <name>succinyl-CoA</name>
        <dbReference type="ChEBI" id="CHEBI:57292"/>
    </ligand>
</feature>
<dbReference type="Gene3D" id="3.40.630.30">
    <property type="match status" value="1"/>
</dbReference>
<comment type="caution">
    <text evidence="6">The sequence shown here is derived from an EMBL/GenBank/DDBJ whole genome shotgun (WGS) entry which is preliminary data.</text>
</comment>
<evidence type="ECO:0000256" key="5">
    <source>
        <dbReference type="NCBIfam" id="TIGR03244"/>
    </source>
</evidence>
<evidence type="ECO:0000256" key="4">
    <source>
        <dbReference type="HAMAP-Rule" id="MF_01171"/>
    </source>
</evidence>
<dbReference type="NCBIfam" id="NF007770">
    <property type="entry name" value="PRK10456.1"/>
    <property type="match status" value="1"/>
</dbReference>
<comment type="function">
    <text evidence="4">Catalyzes the transfer of succinyl-CoA to arginine to produce N(2)-succinylarginine.</text>
</comment>
<dbReference type="GO" id="GO:0008791">
    <property type="term" value="F:arginine N-succinyltransferase activity"/>
    <property type="evidence" value="ECO:0007669"/>
    <property type="project" value="UniProtKB-UniRule"/>
</dbReference>
<comment type="pathway">
    <text evidence="4">Amino-acid degradation; L-arginine degradation via AST pathway; L-glutamate and succinate from L-arginine: step 1/5.</text>
</comment>